<feature type="domain" description="Response regulatory" evidence="2">
    <location>
        <begin position="4"/>
        <end position="115"/>
    </location>
</feature>
<evidence type="ECO:0000259" key="2">
    <source>
        <dbReference type="PROSITE" id="PS50110"/>
    </source>
</evidence>
<dbReference type="SMART" id="SM00448">
    <property type="entry name" value="REC"/>
    <property type="match status" value="1"/>
</dbReference>
<dbReference type="EMBL" id="BNAG01000004">
    <property type="protein sequence ID" value="GHE71673.1"/>
    <property type="molecule type" value="Genomic_DNA"/>
</dbReference>
<dbReference type="PROSITE" id="PS50110">
    <property type="entry name" value="RESPONSE_REGULATORY"/>
    <property type="match status" value="1"/>
</dbReference>
<dbReference type="InterPro" id="IPR007492">
    <property type="entry name" value="LytTR_DNA-bd_dom"/>
</dbReference>
<reference evidence="5" key="1">
    <citation type="journal article" date="2019" name="Int. J. Syst. Evol. Microbiol.">
        <title>The Global Catalogue of Microorganisms (GCM) 10K type strain sequencing project: providing services to taxonomists for standard genome sequencing and annotation.</title>
        <authorList>
            <consortium name="The Broad Institute Genomics Platform"/>
            <consortium name="The Broad Institute Genome Sequencing Center for Infectious Disease"/>
            <person name="Wu L."/>
            <person name="Ma J."/>
        </authorList>
    </citation>
    <scope>NUCLEOTIDE SEQUENCE [LARGE SCALE GENOMIC DNA]</scope>
    <source>
        <strain evidence="5">CGMCC 1.15111</strain>
    </source>
</reference>
<organism evidence="4 5">
    <name type="scientific">Roseivirga thermotolerans</name>
    <dbReference type="NCBI Taxonomy" id="1758176"/>
    <lineage>
        <taxon>Bacteria</taxon>
        <taxon>Pseudomonadati</taxon>
        <taxon>Bacteroidota</taxon>
        <taxon>Cytophagia</taxon>
        <taxon>Cytophagales</taxon>
        <taxon>Roseivirgaceae</taxon>
        <taxon>Roseivirga</taxon>
    </lineage>
</organism>
<name>A0ABQ3IAD2_9BACT</name>
<dbReference type="Proteomes" id="UP000658258">
    <property type="component" value="Unassembled WGS sequence"/>
</dbReference>
<dbReference type="RefSeq" id="WP_189631070.1">
    <property type="nucleotide sequence ID" value="NZ_BNAG01000004.1"/>
</dbReference>
<dbReference type="GO" id="GO:0003677">
    <property type="term" value="F:DNA binding"/>
    <property type="evidence" value="ECO:0007669"/>
    <property type="project" value="UniProtKB-KW"/>
</dbReference>
<evidence type="ECO:0000259" key="3">
    <source>
        <dbReference type="PROSITE" id="PS50930"/>
    </source>
</evidence>
<keyword evidence="5" id="KW-1185">Reference proteome</keyword>
<dbReference type="Gene3D" id="3.40.50.2300">
    <property type="match status" value="1"/>
</dbReference>
<evidence type="ECO:0000256" key="1">
    <source>
        <dbReference type="PROSITE-ProRule" id="PRU00169"/>
    </source>
</evidence>
<keyword evidence="1" id="KW-0597">Phosphoprotein</keyword>
<dbReference type="InterPro" id="IPR046947">
    <property type="entry name" value="LytR-like"/>
</dbReference>
<evidence type="ECO:0000313" key="5">
    <source>
        <dbReference type="Proteomes" id="UP000658258"/>
    </source>
</evidence>
<dbReference type="Pfam" id="PF00072">
    <property type="entry name" value="Response_reg"/>
    <property type="match status" value="1"/>
</dbReference>
<proteinExistence type="predicted"/>
<dbReference type="PANTHER" id="PTHR37299:SF1">
    <property type="entry name" value="STAGE 0 SPORULATION PROTEIN A HOMOLOG"/>
    <property type="match status" value="1"/>
</dbReference>
<dbReference type="InterPro" id="IPR011006">
    <property type="entry name" value="CheY-like_superfamily"/>
</dbReference>
<dbReference type="SUPFAM" id="SSF52172">
    <property type="entry name" value="CheY-like"/>
    <property type="match status" value="1"/>
</dbReference>
<dbReference type="Gene3D" id="2.40.50.1020">
    <property type="entry name" value="LytTr DNA-binding domain"/>
    <property type="match status" value="1"/>
</dbReference>
<gene>
    <name evidence="4" type="ORF">GCM10011340_29630</name>
</gene>
<sequence length="242" mass="28070">MKLKCLVVDDEPLAREVIISHIEKIEALELVEQCDNALKAFEVLKKEPVDLIFLDIQMPKLNGIEFLKVLNPEAQIIFTTAYREYALESYELNVADYLLKPVSFHRFLKAVNKVVEVQQEENNAVEPADKLRTDEPHIFLKADRKMVKVYLKDILYIESLKDYVRIKLPGREVISLQKISFLEEKLPEDCFIRVHRSFIVPFKKIEAFSNHAVEVNGVEIPIGRNYKEQVLEQLNSSKSIIS</sequence>
<dbReference type="Pfam" id="PF04397">
    <property type="entry name" value="LytTR"/>
    <property type="match status" value="1"/>
</dbReference>
<feature type="domain" description="HTH LytTR-type" evidence="3">
    <location>
        <begin position="138"/>
        <end position="206"/>
    </location>
</feature>
<dbReference type="PANTHER" id="PTHR37299">
    <property type="entry name" value="TRANSCRIPTIONAL REGULATOR-RELATED"/>
    <property type="match status" value="1"/>
</dbReference>
<accession>A0ABQ3IAD2</accession>
<dbReference type="SMART" id="SM00850">
    <property type="entry name" value="LytTR"/>
    <property type="match status" value="1"/>
</dbReference>
<dbReference type="InterPro" id="IPR001789">
    <property type="entry name" value="Sig_transdc_resp-reg_receiver"/>
</dbReference>
<evidence type="ECO:0000313" key="4">
    <source>
        <dbReference type="EMBL" id="GHE71673.1"/>
    </source>
</evidence>
<keyword evidence="4" id="KW-0238">DNA-binding</keyword>
<protein>
    <submittedName>
        <fullName evidence="4">DNA-binding response regulator</fullName>
    </submittedName>
</protein>
<dbReference type="PROSITE" id="PS50930">
    <property type="entry name" value="HTH_LYTTR"/>
    <property type="match status" value="1"/>
</dbReference>
<comment type="caution">
    <text evidence="4">The sequence shown here is derived from an EMBL/GenBank/DDBJ whole genome shotgun (WGS) entry which is preliminary data.</text>
</comment>
<feature type="modified residue" description="4-aspartylphosphate" evidence="1">
    <location>
        <position position="55"/>
    </location>
</feature>